<reference evidence="2 3" key="1">
    <citation type="submission" date="2020-08" db="EMBL/GenBank/DDBJ databases">
        <title>Sequencing the genomes of 1000 actinobacteria strains.</title>
        <authorList>
            <person name="Klenk H.-P."/>
        </authorList>
    </citation>
    <scope>NUCLEOTIDE SEQUENCE [LARGE SCALE GENOMIC DNA]</scope>
    <source>
        <strain evidence="2 3">DSM 43023</strain>
    </source>
</reference>
<evidence type="ECO:0000313" key="2">
    <source>
        <dbReference type="EMBL" id="MBB4938925.1"/>
    </source>
</evidence>
<protein>
    <submittedName>
        <fullName evidence="2">Peptidoglycan/xylan/chitin deacetylase (PgdA/CDA1 family)</fullName>
    </submittedName>
</protein>
<organism evidence="2 3">
    <name type="scientific">Streptosporangium album</name>
    <dbReference type="NCBI Taxonomy" id="47479"/>
    <lineage>
        <taxon>Bacteria</taxon>
        <taxon>Bacillati</taxon>
        <taxon>Actinomycetota</taxon>
        <taxon>Actinomycetes</taxon>
        <taxon>Streptosporangiales</taxon>
        <taxon>Streptosporangiaceae</taxon>
        <taxon>Streptosporangium</taxon>
    </lineage>
</organism>
<dbReference type="AlphaFoldDB" id="A0A7W7WA96"/>
<feature type="region of interest" description="Disordered" evidence="1">
    <location>
        <begin position="14"/>
        <end position="43"/>
    </location>
</feature>
<dbReference type="RefSeq" id="WP_184755028.1">
    <property type="nucleotide sequence ID" value="NZ_BAABEK010000055.1"/>
</dbReference>
<keyword evidence="3" id="KW-1185">Reference proteome</keyword>
<evidence type="ECO:0000313" key="3">
    <source>
        <dbReference type="Proteomes" id="UP000534286"/>
    </source>
</evidence>
<feature type="compositionally biased region" description="Low complexity" evidence="1">
    <location>
        <begin position="19"/>
        <end position="43"/>
    </location>
</feature>
<gene>
    <name evidence="2" type="ORF">FHR32_003230</name>
</gene>
<sequence>MRWITSGDVRLALSEEGDPAAPALRATGGTTPTTIRPPTWRPSSTRWAGRSCTLWGTTGGSVQSWELLGRPEIRERIASFTSFGGPGSDQTAHFMRYGRRSEVAGQLLRAVHRNQPVVAVNAEGKVGYALSRISPAALRRLARISGAGEISRLLNKD</sequence>
<accession>A0A7W7WA96</accession>
<comment type="caution">
    <text evidence="2">The sequence shown here is derived from an EMBL/GenBank/DDBJ whole genome shotgun (WGS) entry which is preliminary data.</text>
</comment>
<evidence type="ECO:0000256" key="1">
    <source>
        <dbReference type="SAM" id="MobiDB-lite"/>
    </source>
</evidence>
<dbReference type="Proteomes" id="UP000534286">
    <property type="component" value="Unassembled WGS sequence"/>
</dbReference>
<proteinExistence type="predicted"/>
<name>A0A7W7WA96_9ACTN</name>
<dbReference type="EMBL" id="JACHJU010000001">
    <property type="protein sequence ID" value="MBB4938925.1"/>
    <property type="molecule type" value="Genomic_DNA"/>
</dbReference>